<keyword evidence="3" id="KW-1185">Reference proteome</keyword>
<accession>A0A8J3KP02</accession>
<sequence>MTDVGNSPRFSTRGLALSVALALLVGLAIGFGVTRLASAGTPADDSAAAGFARDMSTHHAQAVAMGMIAAKRGNAHEVRTLGEDIALTQQAQIGIMSQWLRDWGLNINSDAKPMAWMPDGDKALTNGNLMPGMATAQEMTALENATGKDADRLFLEMMIKHHLGGVHMVDAVLTQTDDPDVLWLAAGMKARQQLEISEMQQLQTTLAKR</sequence>
<name>A0A8J3KP02_9ACTN</name>
<dbReference type="PANTHER" id="PTHR36933">
    <property type="entry name" value="SLL0788 PROTEIN"/>
    <property type="match status" value="1"/>
</dbReference>
<feature type="domain" description="DUF305" evidence="1">
    <location>
        <begin position="49"/>
        <end position="202"/>
    </location>
</feature>
<dbReference type="InterPro" id="IPR012347">
    <property type="entry name" value="Ferritin-like"/>
</dbReference>
<dbReference type="AlphaFoldDB" id="A0A8J3KP02"/>
<evidence type="ECO:0000259" key="1">
    <source>
        <dbReference type="Pfam" id="PF03713"/>
    </source>
</evidence>
<dbReference type="RefSeq" id="WP_120318312.1">
    <property type="nucleotide sequence ID" value="NZ_BONH01000030.1"/>
</dbReference>
<evidence type="ECO:0000313" key="3">
    <source>
        <dbReference type="Proteomes" id="UP000659904"/>
    </source>
</evidence>
<evidence type="ECO:0000313" key="2">
    <source>
        <dbReference type="EMBL" id="GIG00744.1"/>
    </source>
</evidence>
<comment type="caution">
    <text evidence="2">The sequence shown here is derived from an EMBL/GenBank/DDBJ whole genome shotgun (WGS) entry which is preliminary data.</text>
</comment>
<dbReference type="EMBL" id="BONH01000030">
    <property type="protein sequence ID" value="GIG00744.1"/>
    <property type="molecule type" value="Genomic_DNA"/>
</dbReference>
<organism evidence="2 3">
    <name type="scientific">Catellatospora citrea</name>
    <dbReference type="NCBI Taxonomy" id="53366"/>
    <lineage>
        <taxon>Bacteria</taxon>
        <taxon>Bacillati</taxon>
        <taxon>Actinomycetota</taxon>
        <taxon>Actinomycetes</taxon>
        <taxon>Micromonosporales</taxon>
        <taxon>Micromonosporaceae</taxon>
        <taxon>Catellatospora</taxon>
    </lineage>
</organism>
<dbReference type="InterPro" id="IPR005183">
    <property type="entry name" value="DUF305_CopM-like"/>
</dbReference>
<gene>
    <name evidence="2" type="ORF">Cci01nite_58370</name>
</gene>
<reference evidence="2 3" key="1">
    <citation type="submission" date="2021-01" db="EMBL/GenBank/DDBJ databases">
        <title>Whole genome shotgun sequence of Catellatospora citrea NBRC 14495.</title>
        <authorList>
            <person name="Komaki H."/>
            <person name="Tamura T."/>
        </authorList>
    </citation>
    <scope>NUCLEOTIDE SEQUENCE [LARGE SCALE GENOMIC DNA]</scope>
    <source>
        <strain evidence="2 3">NBRC 14495</strain>
    </source>
</reference>
<dbReference type="PANTHER" id="PTHR36933:SF1">
    <property type="entry name" value="SLL0788 PROTEIN"/>
    <property type="match status" value="1"/>
</dbReference>
<dbReference type="Proteomes" id="UP000659904">
    <property type="component" value="Unassembled WGS sequence"/>
</dbReference>
<protein>
    <submittedName>
        <fullName evidence="2">DUF305 domain-containing protein</fullName>
    </submittedName>
</protein>
<proteinExistence type="predicted"/>
<dbReference type="Gene3D" id="1.20.1260.10">
    <property type="match status" value="1"/>
</dbReference>
<dbReference type="Pfam" id="PF03713">
    <property type="entry name" value="DUF305"/>
    <property type="match status" value="1"/>
</dbReference>